<evidence type="ECO:0000256" key="4">
    <source>
        <dbReference type="ARBA" id="ARBA00023040"/>
    </source>
</evidence>
<comment type="subcellular location">
    <subcellularLocation>
        <location evidence="1">Membrane</location>
        <topology evidence="1">Multi-pass membrane protein</topology>
    </subcellularLocation>
</comment>
<dbReference type="PANTHER" id="PTHR24235">
    <property type="entry name" value="NEUROPEPTIDE Y RECEPTOR"/>
    <property type="match status" value="1"/>
</dbReference>
<dbReference type="InterPro" id="IPR017452">
    <property type="entry name" value="GPCR_Rhodpsn_7TM"/>
</dbReference>
<evidence type="ECO:0000256" key="7">
    <source>
        <dbReference type="ARBA" id="ARBA00023224"/>
    </source>
</evidence>
<name>A0A8S3ZS39_9EUPU</name>
<evidence type="ECO:0000256" key="5">
    <source>
        <dbReference type="ARBA" id="ARBA00023136"/>
    </source>
</evidence>
<keyword evidence="3 8" id="KW-1133">Transmembrane helix</keyword>
<feature type="domain" description="G-protein coupled receptors family 1 profile" evidence="9">
    <location>
        <begin position="75"/>
        <end position="123"/>
    </location>
</feature>
<dbReference type="PRINTS" id="PR00237">
    <property type="entry name" value="GPCRRHODOPSN"/>
</dbReference>
<dbReference type="EMBL" id="CAJHNH020003421">
    <property type="protein sequence ID" value="CAG5129261.1"/>
    <property type="molecule type" value="Genomic_DNA"/>
</dbReference>
<feature type="non-terminal residue" evidence="10">
    <location>
        <position position="1"/>
    </location>
</feature>
<feature type="transmembrane region" description="Helical" evidence="8">
    <location>
        <begin position="55"/>
        <end position="84"/>
    </location>
</feature>
<gene>
    <name evidence="10" type="ORF">CUNI_LOCUS14819</name>
</gene>
<dbReference type="GO" id="GO:0008188">
    <property type="term" value="F:neuropeptide receptor activity"/>
    <property type="evidence" value="ECO:0007669"/>
    <property type="project" value="TreeGrafter"/>
</dbReference>
<keyword evidence="11" id="KW-1185">Reference proteome</keyword>
<dbReference type="Gene3D" id="1.20.1070.10">
    <property type="entry name" value="Rhodopsin 7-helix transmembrane proteins"/>
    <property type="match status" value="1"/>
</dbReference>
<keyword evidence="7" id="KW-0807">Transducer</keyword>
<evidence type="ECO:0000256" key="6">
    <source>
        <dbReference type="ARBA" id="ARBA00023170"/>
    </source>
</evidence>
<dbReference type="InterPro" id="IPR000276">
    <property type="entry name" value="GPCR_Rhodpsn"/>
</dbReference>
<evidence type="ECO:0000256" key="2">
    <source>
        <dbReference type="ARBA" id="ARBA00022692"/>
    </source>
</evidence>
<comment type="caution">
    <text evidence="10">The sequence shown here is derived from an EMBL/GenBank/DDBJ whole genome shotgun (WGS) entry which is preliminary data.</text>
</comment>
<reference evidence="10" key="1">
    <citation type="submission" date="2021-04" db="EMBL/GenBank/DDBJ databases">
        <authorList>
            <consortium name="Molecular Ecology Group"/>
        </authorList>
    </citation>
    <scope>NUCLEOTIDE SEQUENCE</scope>
</reference>
<dbReference type="GO" id="GO:0005886">
    <property type="term" value="C:plasma membrane"/>
    <property type="evidence" value="ECO:0007669"/>
    <property type="project" value="TreeGrafter"/>
</dbReference>
<evidence type="ECO:0000259" key="9">
    <source>
        <dbReference type="PROSITE" id="PS50262"/>
    </source>
</evidence>
<keyword evidence="4" id="KW-0297">G-protein coupled receptor</keyword>
<dbReference type="GO" id="GO:0043005">
    <property type="term" value="C:neuron projection"/>
    <property type="evidence" value="ECO:0007669"/>
    <property type="project" value="TreeGrafter"/>
</dbReference>
<evidence type="ECO:0000256" key="8">
    <source>
        <dbReference type="SAM" id="Phobius"/>
    </source>
</evidence>
<feature type="non-terminal residue" evidence="10">
    <location>
        <position position="123"/>
    </location>
</feature>
<evidence type="ECO:0000256" key="1">
    <source>
        <dbReference type="ARBA" id="ARBA00004141"/>
    </source>
</evidence>
<accession>A0A8S3ZS39</accession>
<dbReference type="PANTHER" id="PTHR24235:SF29">
    <property type="entry name" value="GH23382P"/>
    <property type="match status" value="1"/>
</dbReference>
<keyword evidence="6" id="KW-0675">Receptor</keyword>
<dbReference type="Proteomes" id="UP000678393">
    <property type="component" value="Unassembled WGS sequence"/>
</dbReference>
<dbReference type="Pfam" id="PF00001">
    <property type="entry name" value="7tm_1"/>
    <property type="match status" value="1"/>
</dbReference>
<protein>
    <recommendedName>
        <fullName evidence="9">G-protein coupled receptors family 1 profile domain-containing protein</fullName>
    </recommendedName>
</protein>
<sequence>MSKLEIQLGLSHPFNVYLVLNVSEIENVFVNQTVVSNTNDHRNETVFFPLVKQPVYMLVVLSIMYGAVFFCAVIGNITVLCVVLKDRRFHSATYYLIANLSLADLLMALICQPITLSLNIFNG</sequence>
<dbReference type="GO" id="GO:0042923">
    <property type="term" value="F:neuropeptide binding"/>
    <property type="evidence" value="ECO:0007669"/>
    <property type="project" value="TreeGrafter"/>
</dbReference>
<dbReference type="SUPFAM" id="SSF81321">
    <property type="entry name" value="Family A G protein-coupled receptor-like"/>
    <property type="match status" value="1"/>
</dbReference>
<evidence type="ECO:0000313" key="11">
    <source>
        <dbReference type="Proteomes" id="UP000678393"/>
    </source>
</evidence>
<evidence type="ECO:0000256" key="3">
    <source>
        <dbReference type="ARBA" id="ARBA00022989"/>
    </source>
</evidence>
<evidence type="ECO:0000313" key="10">
    <source>
        <dbReference type="EMBL" id="CAG5129261.1"/>
    </source>
</evidence>
<dbReference type="OrthoDB" id="5987936at2759"/>
<proteinExistence type="predicted"/>
<keyword evidence="2 8" id="KW-0812">Transmembrane</keyword>
<feature type="transmembrane region" description="Helical" evidence="8">
    <location>
        <begin position="96"/>
        <end position="121"/>
    </location>
</feature>
<keyword evidence="5 8" id="KW-0472">Membrane</keyword>
<dbReference type="AlphaFoldDB" id="A0A8S3ZS39"/>
<organism evidence="10 11">
    <name type="scientific">Candidula unifasciata</name>
    <dbReference type="NCBI Taxonomy" id="100452"/>
    <lineage>
        <taxon>Eukaryota</taxon>
        <taxon>Metazoa</taxon>
        <taxon>Spiralia</taxon>
        <taxon>Lophotrochozoa</taxon>
        <taxon>Mollusca</taxon>
        <taxon>Gastropoda</taxon>
        <taxon>Heterobranchia</taxon>
        <taxon>Euthyneura</taxon>
        <taxon>Panpulmonata</taxon>
        <taxon>Eupulmonata</taxon>
        <taxon>Stylommatophora</taxon>
        <taxon>Helicina</taxon>
        <taxon>Helicoidea</taxon>
        <taxon>Geomitridae</taxon>
        <taxon>Candidula</taxon>
    </lineage>
</organism>
<dbReference type="PROSITE" id="PS50262">
    <property type="entry name" value="G_PROTEIN_RECEP_F1_2"/>
    <property type="match status" value="1"/>
</dbReference>